<dbReference type="InterPro" id="IPR036412">
    <property type="entry name" value="HAD-like_sf"/>
</dbReference>
<dbReference type="GO" id="GO:0005388">
    <property type="term" value="F:P-type calcium transporter activity"/>
    <property type="evidence" value="ECO:0007669"/>
    <property type="project" value="UniProtKB-EC"/>
</dbReference>
<evidence type="ECO:0000313" key="18">
    <source>
        <dbReference type="Proteomes" id="UP000002630"/>
    </source>
</evidence>
<evidence type="ECO:0000256" key="2">
    <source>
        <dbReference type="ARBA" id="ARBA00022448"/>
    </source>
</evidence>
<dbReference type="eggNOG" id="KOG0204">
    <property type="taxonomic scope" value="Eukaryota"/>
</dbReference>
<dbReference type="Gene3D" id="2.70.150.10">
    <property type="entry name" value="Calcium-transporting ATPase, cytoplasmic transduction domain A"/>
    <property type="match status" value="1"/>
</dbReference>
<feature type="transmembrane region" description="Helical" evidence="15">
    <location>
        <begin position="931"/>
        <end position="950"/>
    </location>
</feature>
<evidence type="ECO:0000256" key="11">
    <source>
        <dbReference type="ARBA" id="ARBA00022989"/>
    </source>
</evidence>
<feature type="transmembrane region" description="Helical" evidence="15">
    <location>
        <begin position="155"/>
        <end position="174"/>
    </location>
</feature>
<accession>D8LFB5</accession>
<dbReference type="InterPro" id="IPR001757">
    <property type="entry name" value="P_typ_ATPase"/>
</dbReference>
<feature type="transmembrane region" description="Helical" evidence="15">
    <location>
        <begin position="900"/>
        <end position="919"/>
    </location>
</feature>
<dbReference type="FunFam" id="1.20.1110.10:FF:000039">
    <property type="entry name" value="Calcium-transporting ATPase"/>
    <property type="match status" value="1"/>
</dbReference>
<dbReference type="SUPFAM" id="SSF81665">
    <property type="entry name" value="Calcium ATPase, transmembrane domain M"/>
    <property type="match status" value="1"/>
</dbReference>
<dbReference type="STRING" id="2880.D8LFB5"/>
<keyword evidence="8 15" id="KW-0067">ATP-binding</keyword>
<dbReference type="InterPro" id="IPR004014">
    <property type="entry name" value="ATPase_P-typ_cation-transptr_N"/>
</dbReference>
<feature type="transmembrane region" description="Helical" evidence="15">
    <location>
        <begin position="823"/>
        <end position="844"/>
    </location>
</feature>
<dbReference type="GO" id="GO:0005524">
    <property type="term" value="F:ATP binding"/>
    <property type="evidence" value="ECO:0007669"/>
    <property type="project" value="UniProtKB-KW"/>
</dbReference>
<feature type="transmembrane region" description="Helical" evidence="15">
    <location>
        <begin position="358"/>
        <end position="387"/>
    </location>
</feature>
<dbReference type="FunFam" id="1.20.1110.10:FF:000036">
    <property type="entry name" value="Calcium-transporting ATPase"/>
    <property type="match status" value="1"/>
</dbReference>
<comment type="catalytic activity">
    <reaction evidence="14 15">
        <text>Ca(2+)(in) + ATP + H2O = Ca(2+)(out) + ADP + phosphate + H(+)</text>
        <dbReference type="Rhea" id="RHEA:18105"/>
        <dbReference type="ChEBI" id="CHEBI:15377"/>
        <dbReference type="ChEBI" id="CHEBI:15378"/>
        <dbReference type="ChEBI" id="CHEBI:29108"/>
        <dbReference type="ChEBI" id="CHEBI:30616"/>
        <dbReference type="ChEBI" id="CHEBI:43474"/>
        <dbReference type="ChEBI" id="CHEBI:456216"/>
        <dbReference type="EC" id="7.2.2.10"/>
    </reaction>
</comment>
<protein>
    <recommendedName>
        <fullName evidence="15">Calcium-transporting ATPase</fullName>
        <ecNumber evidence="15">7.2.2.10</ecNumber>
    </recommendedName>
</protein>
<reference evidence="17 18" key="1">
    <citation type="journal article" date="2010" name="Nature">
        <title>The Ectocarpus genome and the independent evolution of multicellularity in brown algae.</title>
        <authorList>
            <person name="Cock J.M."/>
            <person name="Sterck L."/>
            <person name="Rouze P."/>
            <person name="Scornet D."/>
            <person name="Allen A.E."/>
            <person name="Amoutzias G."/>
            <person name="Anthouard V."/>
            <person name="Artiguenave F."/>
            <person name="Aury J.M."/>
            <person name="Badger J.H."/>
            <person name="Beszteri B."/>
            <person name="Billiau K."/>
            <person name="Bonnet E."/>
            <person name="Bothwell J.H."/>
            <person name="Bowler C."/>
            <person name="Boyen C."/>
            <person name="Brownlee C."/>
            <person name="Carrano C.J."/>
            <person name="Charrier B."/>
            <person name="Cho G.Y."/>
            <person name="Coelho S.M."/>
            <person name="Collen J."/>
            <person name="Corre E."/>
            <person name="Da Silva C."/>
            <person name="Delage L."/>
            <person name="Delaroque N."/>
            <person name="Dittami S.M."/>
            <person name="Doulbeau S."/>
            <person name="Elias M."/>
            <person name="Farnham G."/>
            <person name="Gachon C.M."/>
            <person name="Gschloessl B."/>
            <person name="Heesch S."/>
            <person name="Jabbari K."/>
            <person name="Jubin C."/>
            <person name="Kawai H."/>
            <person name="Kimura K."/>
            <person name="Kloareg B."/>
            <person name="Kupper F.C."/>
            <person name="Lang D."/>
            <person name="Le Bail A."/>
            <person name="Leblanc C."/>
            <person name="Lerouge P."/>
            <person name="Lohr M."/>
            <person name="Lopez P.J."/>
            <person name="Martens C."/>
            <person name="Maumus F."/>
            <person name="Michel G."/>
            <person name="Miranda-Saavedra D."/>
            <person name="Morales J."/>
            <person name="Moreau H."/>
            <person name="Motomura T."/>
            <person name="Nagasato C."/>
            <person name="Napoli C.A."/>
            <person name="Nelson D.R."/>
            <person name="Nyvall-Collen P."/>
            <person name="Peters A.F."/>
            <person name="Pommier C."/>
            <person name="Potin P."/>
            <person name="Poulain J."/>
            <person name="Quesneville H."/>
            <person name="Read B."/>
            <person name="Rensing S.A."/>
            <person name="Ritter A."/>
            <person name="Rousvoal S."/>
            <person name="Samanta M."/>
            <person name="Samson G."/>
            <person name="Schroeder D.C."/>
            <person name="Segurens B."/>
            <person name="Strittmatter M."/>
            <person name="Tonon T."/>
            <person name="Tregear J.W."/>
            <person name="Valentin K."/>
            <person name="von Dassow P."/>
            <person name="Yamagishi T."/>
            <person name="Van de Peer Y."/>
            <person name="Wincker P."/>
        </authorList>
    </citation>
    <scope>NUCLEOTIDE SEQUENCE [LARGE SCALE GENOMIC DNA]</scope>
    <source>
        <strain evidence="18">Ec32 / CCAP1310/4</strain>
    </source>
</reference>
<evidence type="ECO:0000256" key="12">
    <source>
        <dbReference type="ARBA" id="ARBA00023065"/>
    </source>
</evidence>
<feature type="transmembrane region" description="Helical" evidence="15">
    <location>
        <begin position="130"/>
        <end position="149"/>
    </location>
</feature>
<dbReference type="EMBL" id="FN648032">
    <property type="protein sequence ID" value="CBN78840.1"/>
    <property type="molecule type" value="Genomic_DNA"/>
</dbReference>
<keyword evidence="3 15" id="KW-0109">Calcium transport</keyword>
<evidence type="ECO:0000256" key="14">
    <source>
        <dbReference type="ARBA" id="ARBA00048694"/>
    </source>
</evidence>
<dbReference type="GO" id="GO:0046872">
    <property type="term" value="F:metal ion binding"/>
    <property type="evidence" value="ECO:0007669"/>
    <property type="project" value="UniProtKB-KW"/>
</dbReference>
<feature type="transmembrane region" description="Helical" evidence="15">
    <location>
        <begin position="856"/>
        <end position="880"/>
    </location>
</feature>
<dbReference type="EC" id="7.2.2.10" evidence="15"/>
<dbReference type="OrthoDB" id="116380at2759"/>
<dbReference type="NCBIfam" id="TIGR01517">
    <property type="entry name" value="ATPase-IIB_Ca"/>
    <property type="match status" value="1"/>
</dbReference>
<keyword evidence="7 15" id="KW-0106">Calcium</keyword>
<dbReference type="SFLD" id="SFLDF00027">
    <property type="entry name" value="p-type_atpase"/>
    <property type="match status" value="1"/>
</dbReference>
<dbReference type="Gene3D" id="1.20.1110.10">
    <property type="entry name" value="Calcium-transporting ATPase, transmembrane domain"/>
    <property type="match status" value="2"/>
</dbReference>
<comment type="function">
    <text evidence="15">Catalyzes the hydrolysis of ATP coupled with the transport of calcium.</text>
</comment>
<feature type="transmembrane region" description="Helical" evidence="15">
    <location>
        <begin position="1052"/>
        <end position="1074"/>
    </location>
</feature>
<evidence type="ECO:0000256" key="7">
    <source>
        <dbReference type="ARBA" id="ARBA00022837"/>
    </source>
</evidence>
<evidence type="ECO:0000313" key="17">
    <source>
        <dbReference type="EMBL" id="CBN78840.1"/>
    </source>
</evidence>
<dbReference type="InterPro" id="IPR006068">
    <property type="entry name" value="ATPase_P-typ_cation-transptr_C"/>
</dbReference>
<dbReference type="SFLD" id="SFLDS00003">
    <property type="entry name" value="Haloacid_Dehalogenase"/>
    <property type="match status" value="1"/>
</dbReference>
<evidence type="ECO:0000256" key="6">
    <source>
        <dbReference type="ARBA" id="ARBA00022741"/>
    </source>
</evidence>
<dbReference type="PANTHER" id="PTHR24093">
    <property type="entry name" value="CATION TRANSPORTING ATPASE"/>
    <property type="match status" value="1"/>
</dbReference>
<evidence type="ECO:0000256" key="5">
    <source>
        <dbReference type="ARBA" id="ARBA00022723"/>
    </source>
</evidence>
<dbReference type="Proteomes" id="UP000002630">
    <property type="component" value="Linkage Group LG02"/>
</dbReference>
<name>D8LFB5_ECTSI</name>
<dbReference type="PRINTS" id="PR00119">
    <property type="entry name" value="CATATPASE"/>
</dbReference>
<evidence type="ECO:0000256" key="13">
    <source>
        <dbReference type="ARBA" id="ARBA00023136"/>
    </source>
</evidence>
<evidence type="ECO:0000256" key="10">
    <source>
        <dbReference type="ARBA" id="ARBA00022967"/>
    </source>
</evidence>
<keyword evidence="2 15" id="KW-0813">Transport</keyword>
<dbReference type="InterPro" id="IPR059000">
    <property type="entry name" value="ATPase_P-type_domA"/>
</dbReference>
<keyword evidence="9" id="KW-0460">Magnesium</keyword>
<dbReference type="SUPFAM" id="SSF56784">
    <property type="entry name" value="HAD-like"/>
    <property type="match status" value="1"/>
</dbReference>
<dbReference type="GO" id="GO:0016887">
    <property type="term" value="F:ATP hydrolysis activity"/>
    <property type="evidence" value="ECO:0007669"/>
    <property type="project" value="InterPro"/>
</dbReference>
<proteinExistence type="inferred from homology"/>
<keyword evidence="18" id="KW-1185">Reference proteome</keyword>
<organism evidence="17 18">
    <name type="scientific">Ectocarpus siliculosus</name>
    <name type="common">Brown alga</name>
    <name type="synonym">Conferva siliculosa</name>
    <dbReference type="NCBI Taxonomy" id="2880"/>
    <lineage>
        <taxon>Eukaryota</taxon>
        <taxon>Sar</taxon>
        <taxon>Stramenopiles</taxon>
        <taxon>Ochrophyta</taxon>
        <taxon>PX clade</taxon>
        <taxon>Phaeophyceae</taxon>
        <taxon>Ectocarpales</taxon>
        <taxon>Ectocarpaceae</taxon>
        <taxon>Ectocarpus</taxon>
    </lineage>
</organism>
<dbReference type="Gene3D" id="3.40.50.1000">
    <property type="entry name" value="HAD superfamily/HAD-like"/>
    <property type="match status" value="1"/>
</dbReference>
<feature type="transmembrane region" description="Helical" evidence="15">
    <location>
        <begin position="316"/>
        <end position="338"/>
    </location>
</feature>
<dbReference type="SUPFAM" id="SSF81653">
    <property type="entry name" value="Calcium ATPase, transduction domain A"/>
    <property type="match status" value="1"/>
</dbReference>
<gene>
    <name evidence="17" type="ORF">Esi_0145_0068</name>
</gene>
<keyword evidence="13 15" id="KW-0472">Membrane</keyword>
<feature type="transmembrane region" description="Helical" evidence="15">
    <location>
        <begin position="962"/>
        <end position="982"/>
    </location>
</feature>
<keyword evidence="5" id="KW-0479">Metal-binding</keyword>
<dbReference type="Pfam" id="PF00689">
    <property type="entry name" value="Cation_ATPase_C"/>
    <property type="match status" value="1"/>
</dbReference>
<dbReference type="EMBL" id="FN649727">
    <property type="protein sequence ID" value="CBN78840.1"/>
    <property type="molecule type" value="Genomic_DNA"/>
</dbReference>
<keyword evidence="12 15" id="KW-0406">Ion transport</keyword>
<dbReference type="AlphaFoldDB" id="D8LFB5"/>
<evidence type="ECO:0000256" key="4">
    <source>
        <dbReference type="ARBA" id="ARBA00022692"/>
    </source>
</evidence>
<comment type="similarity">
    <text evidence="15">Belongs to the cation transport ATPase (P-type) (TC 3.A.3) family.</text>
</comment>
<dbReference type="GO" id="GO:0005886">
    <property type="term" value="C:plasma membrane"/>
    <property type="evidence" value="ECO:0007669"/>
    <property type="project" value="TreeGrafter"/>
</dbReference>
<dbReference type="SUPFAM" id="SSF81660">
    <property type="entry name" value="Metal cation-transporting ATPase, ATP-binding domain N"/>
    <property type="match status" value="1"/>
</dbReference>
<dbReference type="NCBIfam" id="TIGR01494">
    <property type="entry name" value="ATPase_P-type"/>
    <property type="match status" value="2"/>
</dbReference>
<dbReference type="SMART" id="SM00831">
    <property type="entry name" value="Cation_ATPase_N"/>
    <property type="match status" value="1"/>
</dbReference>
<dbReference type="OMA" id="MINVHDI"/>
<comment type="caution">
    <text evidence="15">Lacks conserved residue(s) required for the propagation of feature annotation.</text>
</comment>
<evidence type="ECO:0000256" key="8">
    <source>
        <dbReference type="ARBA" id="ARBA00022840"/>
    </source>
</evidence>
<dbReference type="Gene3D" id="3.40.1110.10">
    <property type="entry name" value="Calcium-transporting ATPase, cytoplasmic domain N"/>
    <property type="match status" value="1"/>
</dbReference>
<dbReference type="PROSITE" id="PS00154">
    <property type="entry name" value="ATPASE_E1_E2"/>
    <property type="match status" value="1"/>
</dbReference>
<dbReference type="Pfam" id="PF13246">
    <property type="entry name" value="Cation_ATPase"/>
    <property type="match status" value="1"/>
</dbReference>
<dbReference type="InterPro" id="IPR018303">
    <property type="entry name" value="ATPase_P-typ_P_site"/>
</dbReference>
<evidence type="ECO:0000256" key="3">
    <source>
        <dbReference type="ARBA" id="ARBA00022568"/>
    </source>
</evidence>
<dbReference type="InterPro" id="IPR044492">
    <property type="entry name" value="P_typ_ATPase_HD_dom"/>
</dbReference>
<evidence type="ECO:0000256" key="9">
    <source>
        <dbReference type="ARBA" id="ARBA00022842"/>
    </source>
</evidence>
<dbReference type="GO" id="GO:0012505">
    <property type="term" value="C:endomembrane system"/>
    <property type="evidence" value="ECO:0007669"/>
    <property type="project" value="UniProtKB-SubCell"/>
</dbReference>
<keyword evidence="10" id="KW-1278">Translocase</keyword>
<keyword evidence="6 15" id="KW-0547">Nucleotide-binding</keyword>
<feature type="domain" description="Cation-transporting P-type ATPase N-terminal" evidence="16">
    <location>
        <begin position="71"/>
        <end position="147"/>
    </location>
</feature>
<dbReference type="Pfam" id="PF00690">
    <property type="entry name" value="Cation_ATPase_N"/>
    <property type="match status" value="1"/>
</dbReference>
<dbReference type="InterPro" id="IPR023214">
    <property type="entry name" value="HAD_sf"/>
</dbReference>
<dbReference type="FunFam" id="2.70.150.10:FF:000029">
    <property type="entry name" value="Calcium-transporting ATPase"/>
    <property type="match status" value="1"/>
</dbReference>
<comment type="subcellular location">
    <subcellularLocation>
        <location evidence="1">Endomembrane system</location>
        <topology evidence="1">Multi-pass membrane protein</topology>
    </subcellularLocation>
    <subcellularLocation>
        <location evidence="15">Membrane</location>
        <topology evidence="15">Multi-pass membrane protein</topology>
    </subcellularLocation>
</comment>
<evidence type="ECO:0000259" key="16">
    <source>
        <dbReference type="SMART" id="SM00831"/>
    </source>
</evidence>
<dbReference type="PRINTS" id="PR00121">
    <property type="entry name" value="NAKATPASE"/>
</dbReference>
<evidence type="ECO:0000256" key="1">
    <source>
        <dbReference type="ARBA" id="ARBA00004127"/>
    </source>
</evidence>
<dbReference type="InterPro" id="IPR023299">
    <property type="entry name" value="ATPase_P-typ_cyto_dom_N"/>
</dbReference>
<dbReference type="SFLD" id="SFLDG00002">
    <property type="entry name" value="C1.7:_P-type_atpase_like"/>
    <property type="match status" value="1"/>
</dbReference>
<dbReference type="InterPro" id="IPR006408">
    <property type="entry name" value="P-type_ATPase_IIB"/>
</dbReference>
<sequence>MTSRRTAEAKRPRAIAIMASRRQTRQHSLRKQFVREPSVLAHHSAVLIYGISPREILHMNQDGLTEQNLQELNDLGGADKLAKMLRSDVTQGLPKGDNLEERATEFGHNWMPVPDPKTWIQLFIDSFDDTTLIILIVSAVVSLAVGFYSDPKNGWIEGVAILCAVLVVAVVTATNDYSKDKQFRALNAVKDDVKVQVVRAGEIREMSTRELLVGDVVLLEAGDKIPADGVLTLGDDVTVNESSLTGEAEDVRKGVKVGAGEDAFLLSGCTLTSGRASMMVVAVGAESRWGRIKAKLQDEPSDTPLQEKLDAMAATIGYVGMACAAATFVATMCVYFTTHRVVESAQLGERVDTLFENVLHSFVLSVTIVVVAVPEGLPLAVTISLAYSTSKMLRDNNLIRVLAACETMGNATTICSDKTGTLTENRMTVVEGWFAGEHSTDGFPDVAGVAADSICEGISVNTTARLTKDGDGATAVVGNKTEGALLALVGKLEQNYWELRVQRMNPGRGDRLFPFSSHRKRMTALIHGGVGGDPDGQRVYSKGAAEIVLASCTHQTTASGEVVPITPRDRKALVELIETYGDNALRAVGLAHRDMPTTEISARTENLAPEDLEHDLVLDAIVGIKDPLREDVKYAVEQCQVAGIMVRMVTGDNIATAKAIATECGIFNPGYGVALEGPAFRKMTPAQLDDILPRLQVLARSSPDDKHLLVTRLNGTALPRDRSEWEELHPELDWNVDRDCTLPGYRDEWLASRPDGGEVVGATGDGTNDAPALKTADVGLSMGLSGTDVAKDASDIVIMDDRFSSIVKAVLWGRSVFDNIRKFLQFQLTVNVVALTLTFLSAVSGYEPPLNAVMMLWVNLIMDTMGALALGTEPPTLALLRRRPYKRNSSLINRIMWRHIAVQAVYQLVLLTWLLLAGAEFFGVPDGSPKHFTIVFNAFVFCQIFNEFNARSITNGWNIVKGLKNPMFLGVIVFTLLAQFLIVQEGGSFTRTEDLNSEEWATTILMGAAVLPLGVVMRFLPPSIEGERNFAGYKPRHGTNGKTNGAPKDSAGTFLAGALVSVVLPLAGIAYFIVLNLQQFAEAVSSAAAAAGSVEAEAEAEL</sequence>
<dbReference type="InterPro" id="IPR008250">
    <property type="entry name" value="ATPase_P-typ_transduc_dom_A_sf"/>
</dbReference>
<keyword evidence="11 15" id="KW-1133">Transmembrane helix</keyword>
<dbReference type="PANTHER" id="PTHR24093:SF369">
    <property type="entry name" value="CALCIUM-TRANSPORTING ATPASE"/>
    <property type="match status" value="1"/>
</dbReference>
<dbReference type="Pfam" id="PF00122">
    <property type="entry name" value="E1-E2_ATPase"/>
    <property type="match status" value="1"/>
</dbReference>
<evidence type="ECO:0000256" key="15">
    <source>
        <dbReference type="RuleBase" id="RU361146"/>
    </source>
</evidence>
<dbReference type="InterPro" id="IPR023298">
    <property type="entry name" value="ATPase_P-typ_TM_dom_sf"/>
</dbReference>
<keyword evidence="4 15" id="KW-0812">Transmembrane</keyword>
<feature type="transmembrane region" description="Helical" evidence="15">
    <location>
        <begin position="1002"/>
        <end position="1020"/>
    </location>
</feature>
<dbReference type="InParanoid" id="D8LFB5"/>